<dbReference type="RefSeq" id="XP_021852427.1">
    <property type="nucleotide sequence ID" value="XM_021996735.1"/>
</dbReference>
<dbReference type="Gene3D" id="1.10.20.10">
    <property type="entry name" value="Histone, subunit A"/>
    <property type="match status" value="1"/>
</dbReference>
<protein>
    <submittedName>
        <fullName evidence="3 4">Uncharacterized protein LOC110791966</fullName>
    </submittedName>
</protein>
<keyword evidence="2" id="KW-1185">Reference proteome</keyword>
<dbReference type="AlphaFoldDB" id="A0A9R0INA2"/>
<accession>A0A9R0INA2</accession>
<evidence type="ECO:0000313" key="3">
    <source>
        <dbReference type="RefSeq" id="XP_021852426.1"/>
    </source>
</evidence>
<reference evidence="2" key="1">
    <citation type="journal article" date="2021" name="Nat. Commun.">
        <title>Genomic analyses provide insights into spinach domestication and the genetic basis of agronomic traits.</title>
        <authorList>
            <person name="Cai X."/>
            <person name="Sun X."/>
            <person name="Xu C."/>
            <person name="Sun H."/>
            <person name="Wang X."/>
            <person name="Ge C."/>
            <person name="Zhang Z."/>
            <person name="Wang Q."/>
            <person name="Fei Z."/>
            <person name="Jiao C."/>
            <person name="Wang Q."/>
        </authorList>
    </citation>
    <scope>NUCLEOTIDE SEQUENCE [LARGE SCALE GENOMIC DNA]</scope>
    <source>
        <strain evidence="2">cv. Varoflay</strain>
    </source>
</reference>
<dbReference type="InterPro" id="IPR009072">
    <property type="entry name" value="Histone-fold"/>
</dbReference>
<dbReference type="Proteomes" id="UP000813463">
    <property type="component" value="Chromosome 3"/>
</dbReference>
<evidence type="ECO:0000313" key="4">
    <source>
        <dbReference type="RefSeq" id="XP_021852427.1"/>
    </source>
</evidence>
<gene>
    <name evidence="3 4" type="primary">LOC110791966</name>
</gene>
<proteinExistence type="predicted"/>
<evidence type="ECO:0000256" key="1">
    <source>
        <dbReference type="SAM" id="MobiDB-lite"/>
    </source>
</evidence>
<name>A0A9R0INA2_SPIOL</name>
<dbReference type="KEGG" id="soe:110791966"/>
<feature type="region of interest" description="Disordered" evidence="1">
    <location>
        <begin position="550"/>
        <end position="574"/>
    </location>
</feature>
<reference evidence="3 4" key="2">
    <citation type="submission" date="2025-04" db="UniProtKB">
        <authorList>
            <consortium name="RefSeq"/>
        </authorList>
    </citation>
    <scope>IDENTIFICATION</scope>
</reference>
<dbReference type="GeneID" id="110791966"/>
<dbReference type="RefSeq" id="XP_021852426.1">
    <property type="nucleotide sequence ID" value="XM_021996734.1"/>
</dbReference>
<dbReference type="PANTHER" id="PTHR37604">
    <property type="entry name" value="TRANSCRIPTION INITIATION FACTOR TFIID SUBUNIT"/>
    <property type="match status" value="1"/>
</dbReference>
<dbReference type="OrthoDB" id="1906016at2759"/>
<sequence length="574" mass="65147">MTVLGDDGKGYELARKLESCGTWRKWLGDSLYSNFVHSLSSPSSWEAFMATDDSKSKSKSHIQLQLRVRALLFDKAAFSLFLPSSVSLPSSSSSLVSLLNPNYLQLHADDVYFTLEDGVPQRDSKVQSQRFRQEDFPETWYHQFIENYRTSKPYMVSFPNQESDKRNPSEMSNYLKLTESHKRRRIVFNNDETRGFGNSSSENRMQPNAILDEDISGSDSTCFFPETMFMMNCVPDSAFAPRTSSDDDKQKVELYGVLDKLPQVTTKSSIMLERLGIRPDYLEQGPGQSRTKGGLDGNRRQLGHEQAMQVSKKVIARVLTKVGFEGSSEIPVRVLSQFLSCHVSKLGSILKVLADSYKKQCSAMELIKMFLHVTGNSNLASLAAYVKETRNVVQQTQQHIQGMQSQLPLLQQNTLQLPQQIPRQINPQMPQVVHSQNLTLQQQQQLERMQRRQVSSPRPVMSMEKDRPMVQVKLENPPDLPLENNAFNVLNSRQAQQIQWRQQQQQQQVFQRFMGSTGNQMRQPAMQIPQIQSPTTGTVRAPPVKVEGFQELMGGGDTSLKQNPDENKLTSPSK</sequence>
<evidence type="ECO:0000313" key="2">
    <source>
        <dbReference type="Proteomes" id="UP000813463"/>
    </source>
</evidence>
<dbReference type="PANTHER" id="PTHR37604:SF1">
    <property type="entry name" value="TRANSCRIPTION INITIATION FACTOR TFIID SUBUNIT"/>
    <property type="match status" value="1"/>
</dbReference>
<dbReference type="GO" id="GO:0046982">
    <property type="term" value="F:protein heterodimerization activity"/>
    <property type="evidence" value="ECO:0007669"/>
    <property type="project" value="InterPro"/>
</dbReference>
<organism evidence="2 4">
    <name type="scientific">Spinacia oleracea</name>
    <name type="common">Spinach</name>
    <dbReference type="NCBI Taxonomy" id="3562"/>
    <lineage>
        <taxon>Eukaryota</taxon>
        <taxon>Viridiplantae</taxon>
        <taxon>Streptophyta</taxon>
        <taxon>Embryophyta</taxon>
        <taxon>Tracheophyta</taxon>
        <taxon>Spermatophyta</taxon>
        <taxon>Magnoliopsida</taxon>
        <taxon>eudicotyledons</taxon>
        <taxon>Gunneridae</taxon>
        <taxon>Pentapetalae</taxon>
        <taxon>Caryophyllales</taxon>
        <taxon>Chenopodiaceae</taxon>
        <taxon>Chenopodioideae</taxon>
        <taxon>Anserineae</taxon>
        <taxon>Spinacia</taxon>
    </lineage>
</organism>